<accession>A0AB38CX00</accession>
<comment type="caution">
    <text evidence="3">The sequence shown here is derived from an EMBL/GenBank/DDBJ whole genome shotgun (WGS) entry which is preliminary data.</text>
</comment>
<gene>
    <name evidence="3" type="ORF">SAMEA2070301_01761</name>
</gene>
<reference evidence="3 4" key="1">
    <citation type="submission" date="2016-11" db="EMBL/GenBank/DDBJ databases">
        <authorList>
            <consortium name="Pathogen Informatics"/>
        </authorList>
    </citation>
    <scope>NUCLEOTIDE SEQUENCE [LARGE SCALE GENOMIC DNA]</scope>
    <source>
        <strain evidence="3 4">104</strain>
    </source>
</reference>
<evidence type="ECO:0000313" key="3">
    <source>
        <dbReference type="EMBL" id="SIA64870.1"/>
    </source>
</evidence>
<keyword evidence="2" id="KW-1133">Transmembrane helix</keyword>
<organism evidence="3 4">
    <name type="scientific">Mycobacteroides abscessus subsp. abscessus</name>
    <dbReference type="NCBI Taxonomy" id="1185650"/>
    <lineage>
        <taxon>Bacteria</taxon>
        <taxon>Bacillati</taxon>
        <taxon>Actinomycetota</taxon>
        <taxon>Actinomycetes</taxon>
        <taxon>Mycobacteriales</taxon>
        <taxon>Mycobacteriaceae</taxon>
        <taxon>Mycobacteroides</taxon>
        <taxon>Mycobacteroides abscessus</taxon>
    </lineage>
</organism>
<dbReference type="AlphaFoldDB" id="A0AB38CX00"/>
<evidence type="ECO:0000313" key="4">
    <source>
        <dbReference type="Proteomes" id="UP000185210"/>
    </source>
</evidence>
<evidence type="ECO:0000256" key="2">
    <source>
        <dbReference type="SAM" id="Phobius"/>
    </source>
</evidence>
<feature type="compositionally biased region" description="Acidic residues" evidence="1">
    <location>
        <begin position="161"/>
        <end position="179"/>
    </location>
</feature>
<dbReference type="Proteomes" id="UP000185210">
    <property type="component" value="Unassembled WGS sequence"/>
</dbReference>
<evidence type="ECO:0008006" key="5">
    <source>
        <dbReference type="Google" id="ProtNLM"/>
    </source>
</evidence>
<proteinExistence type="predicted"/>
<feature type="region of interest" description="Disordered" evidence="1">
    <location>
        <begin position="150"/>
        <end position="215"/>
    </location>
</feature>
<dbReference type="EMBL" id="FSHM01000002">
    <property type="protein sequence ID" value="SIA64870.1"/>
    <property type="molecule type" value="Genomic_DNA"/>
</dbReference>
<protein>
    <recommendedName>
        <fullName evidence="5">Transmembrane protein</fullName>
    </recommendedName>
</protein>
<feature type="transmembrane region" description="Helical" evidence="2">
    <location>
        <begin position="20"/>
        <end position="36"/>
    </location>
</feature>
<name>A0AB38CX00_9MYCO</name>
<sequence length="215" mass="23142">MKETSELKRGNAIGGKGEWCVFGGIGIFLLGHLVGIKSGGVIFLYAGIGVMLLGIALMAVAAVVTWKPGLAVGAMKMAQRADRDVELGIITGYQALERKEKAVRLAVQEGMASSPAEVWYELVPADAKFEVRLDTAEHYHRVLADNLARQDAGESLKSPEPVEDYPDHDEPDEWDDYDEPVTPVVAAPEPAPAPAPPVGNLLSSLRQQQQQQQGS</sequence>
<keyword evidence="2" id="KW-0812">Transmembrane</keyword>
<dbReference type="RefSeq" id="WP_052544303.1">
    <property type="nucleotide sequence ID" value="NZ_CAACXP010000006.1"/>
</dbReference>
<keyword evidence="2" id="KW-0472">Membrane</keyword>
<evidence type="ECO:0000256" key="1">
    <source>
        <dbReference type="SAM" id="MobiDB-lite"/>
    </source>
</evidence>
<feature type="transmembrane region" description="Helical" evidence="2">
    <location>
        <begin position="42"/>
        <end position="66"/>
    </location>
</feature>